<dbReference type="AlphaFoldDB" id="T1GGG7"/>
<dbReference type="EnsemblMetazoa" id="MESCA002487-RA">
    <property type="protein sequence ID" value="MESCA002487-PA"/>
    <property type="gene ID" value="MESCA002487"/>
</dbReference>
<dbReference type="OMA" id="TENCATK"/>
<proteinExistence type="predicted"/>
<organism evidence="1 2">
    <name type="scientific">Megaselia scalaris</name>
    <name type="common">Humpbacked fly</name>
    <name type="synonym">Phora scalaris</name>
    <dbReference type="NCBI Taxonomy" id="36166"/>
    <lineage>
        <taxon>Eukaryota</taxon>
        <taxon>Metazoa</taxon>
        <taxon>Ecdysozoa</taxon>
        <taxon>Arthropoda</taxon>
        <taxon>Hexapoda</taxon>
        <taxon>Insecta</taxon>
        <taxon>Pterygota</taxon>
        <taxon>Neoptera</taxon>
        <taxon>Endopterygota</taxon>
        <taxon>Diptera</taxon>
        <taxon>Brachycera</taxon>
        <taxon>Muscomorpha</taxon>
        <taxon>Platypezoidea</taxon>
        <taxon>Phoridae</taxon>
        <taxon>Megaseliini</taxon>
        <taxon>Megaselia</taxon>
    </lineage>
</organism>
<keyword evidence="2" id="KW-1185">Reference proteome</keyword>
<sequence length="215" mass="25009">MEIKDIHVGLATKRFLKSCGAKETEILKFFYNCKLVIILILKKIIVKSPIKFSFIRNAISLDPTYILSCENSSNEKMNKLLQELFEANAITENCATKAIRQYELFCSEEKEVLKKWKSERIRLDVFYGTNLKDKDDFEELWYVIRIVLTFFHGNADVESGFSINKELITPNQKSQSLVAIRRIKDFILNEGGLDQISITDDMLRSCRNSRTIYNK</sequence>
<reference evidence="2" key="1">
    <citation type="submission" date="2013-02" db="EMBL/GenBank/DDBJ databases">
        <authorList>
            <person name="Hughes D."/>
        </authorList>
    </citation>
    <scope>NUCLEOTIDE SEQUENCE</scope>
    <source>
        <strain>Durham</strain>
        <strain evidence="2">NC isolate 2 -- Noor lab</strain>
    </source>
</reference>
<evidence type="ECO:0000313" key="1">
    <source>
        <dbReference type="EnsemblMetazoa" id="MESCA002487-PA"/>
    </source>
</evidence>
<dbReference type="Proteomes" id="UP000015102">
    <property type="component" value="Unassembled WGS sequence"/>
</dbReference>
<protein>
    <recommendedName>
        <fullName evidence="3">HAT C-terminal dimerisation domain-containing protein</fullName>
    </recommendedName>
</protein>
<accession>T1GGG7</accession>
<name>T1GGG7_MEGSC</name>
<evidence type="ECO:0008006" key="3">
    <source>
        <dbReference type="Google" id="ProtNLM"/>
    </source>
</evidence>
<dbReference type="EMBL" id="CAQQ02006946">
    <property type="status" value="NOT_ANNOTATED_CDS"/>
    <property type="molecule type" value="Genomic_DNA"/>
</dbReference>
<dbReference type="HOGENOM" id="CLU_1284598_0_0_1"/>
<reference evidence="1" key="2">
    <citation type="submission" date="2015-06" db="UniProtKB">
        <authorList>
            <consortium name="EnsemblMetazoa"/>
        </authorList>
    </citation>
    <scope>IDENTIFICATION</scope>
</reference>
<evidence type="ECO:0000313" key="2">
    <source>
        <dbReference type="Proteomes" id="UP000015102"/>
    </source>
</evidence>